<evidence type="ECO:0000256" key="2">
    <source>
        <dbReference type="ARBA" id="ARBA00023109"/>
    </source>
</evidence>
<accession>A0A6J5T9V9</accession>
<evidence type="ECO:0000259" key="3">
    <source>
        <dbReference type="Pfam" id="PF00476"/>
    </source>
</evidence>
<dbReference type="InterPro" id="IPR012337">
    <property type="entry name" value="RNaseH-like_sf"/>
</dbReference>
<keyword evidence="2" id="KW-1194">Viral DNA replication</keyword>
<dbReference type="InterPro" id="IPR036397">
    <property type="entry name" value="RNaseH_sf"/>
</dbReference>
<dbReference type="Gene3D" id="3.30.420.10">
    <property type="entry name" value="Ribonuclease H-like superfamily/Ribonuclease H"/>
    <property type="match status" value="1"/>
</dbReference>
<keyword evidence="4" id="KW-0239">DNA-directed DNA polymerase</keyword>
<dbReference type="GO" id="GO:0003677">
    <property type="term" value="F:DNA binding"/>
    <property type="evidence" value="ECO:0007669"/>
    <property type="project" value="InterPro"/>
</dbReference>
<feature type="domain" description="DNA-directed DNA polymerase family A palm" evidence="3">
    <location>
        <begin position="286"/>
        <end position="371"/>
    </location>
</feature>
<dbReference type="InterPro" id="IPR002298">
    <property type="entry name" value="DNA_polymerase_A"/>
</dbReference>
<dbReference type="GO" id="GO:0003887">
    <property type="term" value="F:DNA-directed DNA polymerase activity"/>
    <property type="evidence" value="ECO:0007669"/>
    <property type="project" value="UniProtKB-KW"/>
</dbReference>
<dbReference type="InterPro" id="IPR043502">
    <property type="entry name" value="DNA/RNA_pol_sf"/>
</dbReference>
<protein>
    <submittedName>
        <fullName evidence="4">DNA-directed DNA polymerase, family A, palm domain containing protein</fullName>
    </submittedName>
</protein>
<reference evidence="4" key="1">
    <citation type="submission" date="2020-05" db="EMBL/GenBank/DDBJ databases">
        <authorList>
            <person name="Chiriac C."/>
            <person name="Salcher M."/>
            <person name="Ghai R."/>
            <person name="Kavagutti S V."/>
        </authorList>
    </citation>
    <scope>NUCLEOTIDE SEQUENCE</scope>
</reference>
<keyword evidence="1" id="KW-0235">DNA replication</keyword>
<proteinExistence type="predicted"/>
<keyword evidence="4" id="KW-0808">Transferase</keyword>
<dbReference type="GO" id="GO:0006261">
    <property type="term" value="P:DNA-templated DNA replication"/>
    <property type="evidence" value="ECO:0007669"/>
    <property type="project" value="InterPro"/>
</dbReference>
<dbReference type="PANTHER" id="PTHR10133:SF27">
    <property type="entry name" value="DNA POLYMERASE NU"/>
    <property type="match status" value="1"/>
</dbReference>
<dbReference type="Gene3D" id="1.20.1060.10">
    <property type="entry name" value="Taq DNA Polymerase, Chain T, domain 4"/>
    <property type="match status" value="1"/>
</dbReference>
<dbReference type="PANTHER" id="PTHR10133">
    <property type="entry name" value="DNA POLYMERASE I"/>
    <property type="match status" value="1"/>
</dbReference>
<name>A0A6J5T9V9_9CAUD</name>
<dbReference type="GO" id="GO:0039693">
    <property type="term" value="P:viral DNA genome replication"/>
    <property type="evidence" value="ECO:0007669"/>
    <property type="project" value="UniProtKB-KW"/>
</dbReference>
<organism evidence="4">
    <name type="scientific">uncultured Caudovirales phage</name>
    <dbReference type="NCBI Taxonomy" id="2100421"/>
    <lineage>
        <taxon>Viruses</taxon>
        <taxon>Duplodnaviria</taxon>
        <taxon>Heunggongvirae</taxon>
        <taxon>Uroviricota</taxon>
        <taxon>Caudoviricetes</taxon>
        <taxon>Peduoviridae</taxon>
        <taxon>Maltschvirus</taxon>
        <taxon>Maltschvirus maltsch</taxon>
    </lineage>
</organism>
<gene>
    <name evidence="4" type="ORF">UFOVP22_32</name>
</gene>
<keyword evidence="4" id="KW-0548">Nucleotidyltransferase</keyword>
<evidence type="ECO:0000256" key="1">
    <source>
        <dbReference type="ARBA" id="ARBA00022705"/>
    </source>
</evidence>
<evidence type="ECO:0000313" key="4">
    <source>
        <dbReference type="EMBL" id="CAB4240947.1"/>
    </source>
</evidence>
<dbReference type="InterPro" id="IPR001098">
    <property type="entry name" value="DNA-dir_DNA_pol_A_palm_dom"/>
</dbReference>
<dbReference type="GO" id="GO:0006302">
    <property type="term" value="P:double-strand break repair"/>
    <property type="evidence" value="ECO:0007669"/>
    <property type="project" value="TreeGrafter"/>
</dbReference>
<dbReference type="SUPFAM" id="SSF53098">
    <property type="entry name" value="Ribonuclease H-like"/>
    <property type="match status" value="1"/>
</dbReference>
<dbReference type="Pfam" id="PF00476">
    <property type="entry name" value="DNA_pol_A"/>
    <property type="match status" value="1"/>
</dbReference>
<sequence length="392" mass="44475">MIVKPLDIETSTSNFGNFADSKNVACFIGVGTNIYEIEYSDNPYSWALELVQQEIDECDMLLFVNAKFDLHWLIKYGIKFAHKRIWDCQLVDFMLSGQTESYPSMNSMATKYSLPIKPDIKVRYWENGIDTKDIPREEISDYLQYHDLPITLAIYEIQKKLVEAKGETFKRLVSLHNQDLLVLQAIEYNGLLFDEGACLRQAELEQVNIDNLRASLYSNHSIPEFNTESGDHLSALLYGGTIVIPRKELIGVYKTGDKKGQDKYGWKDFSYYMPQLVKPKAGSELKKVGYWATGADILKSLKPKGEAKKIVDTILELAKLEKIVSTYYLGLPALRAKMNWKNGMLYGNLNQVTARTGRLSSTKPNLQNISGDMKSMFGSRFSSSGTREGDIL</sequence>
<dbReference type="EMBL" id="LR797818">
    <property type="protein sequence ID" value="CAB4240947.1"/>
    <property type="molecule type" value="Genomic_DNA"/>
</dbReference>
<dbReference type="SUPFAM" id="SSF56672">
    <property type="entry name" value="DNA/RNA polymerases"/>
    <property type="match status" value="1"/>
</dbReference>